<dbReference type="Pfam" id="PF00352">
    <property type="entry name" value="TBP"/>
    <property type="match status" value="1"/>
</dbReference>
<evidence type="ECO:0000256" key="2">
    <source>
        <dbReference type="ARBA" id="ARBA00023125"/>
    </source>
</evidence>
<gene>
    <name evidence="4" type="primary">TBPL1_1</name>
    <name evidence="4" type="ORF">Ciccas_011324</name>
</gene>
<dbReference type="EMBL" id="JBJKFK010003231">
    <property type="protein sequence ID" value="KAL3310114.1"/>
    <property type="molecule type" value="Genomic_DNA"/>
</dbReference>
<comment type="similarity">
    <text evidence="1">Belongs to the TBP family.</text>
</comment>
<dbReference type="SUPFAM" id="SSF55945">
    <property type="entry name" value="TATA-box binding protein-like"/>
    <property type="match status" value="1"/>
</dbReference>
<dbReference type="InterPro" id="IPR012295">
    <property type="entry name" value="TBP_dom_sf"/>
</dbReference>
<dbReference type="Proteomes" id="UP001626550">
    <property type="component" value="Unassembled WGS sequence"/>
</dbReference>
<organism evidence="4 5">
    <name type="scientific">Cichlidogyrus casuarinus</name>
    <dbReference type="NCBI Taxonomy" id="1844966"/>
    <lineage>
        <taxon>Eukaryota</taxon>
        <taxon>Metazoa</taxon>
        <taxon>Spiralia</taxon>
        <taxon>Lophotrochozoa</taxon>
        <taxon>Platyhelminthes</taxon>
        <taxon>Monogenea</taxon>
        <taxon>Monopisthocotylea</taxon>
        <taxon>Dactylogyridea</taxon>
        <taxon>Ancyrocephalidae</taxon>
        <taxon>Cichlidogyrus</taxon>
    </lineage>
</organism>
<evidence type="ECO:0000256" key="1">
    <source>
        <dbReference type="ARBA" id="ARBA00005560"/>
    </source>
</evidence>
<dbReference type="AlphaFoldDB" id="A0ABD2PRY9"/>
<protein>
    <submittedName>
        <fullName evidence="4">TATA box-binding protein-like protein 1</fullName>
    </submittedName>
</protein>
<comment type="caution">
    <text evidence="4">The sequence shown here is derived from an EMBL/GenBank/DDBJ whole genome shotgun (WGS) entry which is preliminary data.</text>
</comment>
<accession>A0ABD2PRY9</accession>
<keyword evidence="3" id="KW-0804">Transcription</keyword>
<dbReference type="GO" id="GO:0003677">
    <property type="term" value="F:DNA binding"/>
    <property type="evidence" value="ECO:0007669"/>
    <property type="project" value="UniProtKB-KW"/>
</dbReference>
<dbReference type="InterPro" id="IPR000814">
    <property type="entry name" value="TBP"/>
</dbReference>
<evidence type="ECO:0000313" key="5">
    <source>
        <dbReference type="Proteomes" id="UP001626550"/>
    </source>
</evidence>
<sequence length="106" mass="11871">MNEVTAISSDPYAVDPNSGYYSNNADFDILDFLDDALETDEKVEAQEPVEEEDEMPSLTLSITNVVAMANMRCHLRLKDIAKMSINVEYKALQNVCLPSILRPNES</sequence>
<evidence type="ECO:0000313" key="4">
    <source>
        <dbReference type="EMBL" id="KAL3310114.1"/>
    </source>
</evidence>
<dbReference type="Gene3D" id="3.30.310.10">
    <property type="entry name" value="TATA-Binding Protein"/>
    <property type="match status" value="1"/>
</dbReference>
<name>A0ABD2PRY9_9PLAT</name>
<reference evidence="4 5" key="1">
    <citation type="submission" date="2024-11" db="EMBL/GenBank/DDBJ databases">
        <title>Adaptive evolution of stress response genes in parasites aligns with host niche diversity.</title>
        <authorList>
            <person name="Hahn C."/>
            <person name="Resl P."/>
        </authorList>
    </citation>
    <scope>NUCLEOTIDE SEQUENCE [LARGE SCALE GENOMIC DNA]</scope>
    <source>
        <strain evidence="4">EGGRZ-B1_66</strain>
        <tissue evidence="4">Body</tissue>
    </source>
</reference>
<evidence type="ECO:0000256" key="3">
    <source>
        <dbReference type="ARBA" id="ARBA00023163"/>
    </source>
</evidence>
<proteinExistence type="inferred from homology"/>
<keyword evidence="5" id="KW-1185">Reference proteome</keyword>
<keyword evidence="2" id="KW-0238">DNA-binding</keyword>